<accession>A0AAN9JY62</accession>
<evidence type="ECO:0000313" key="1">
    <source>
        <dbReference type="EMBL" id="KAK7305754.1"/>
    </source>
</evidence>
<evidence type="ECO:0000313" key="2">
    <source>
        <dbReference type="Proteomes" id="UP001367508"/>
    </source>
</evidence>
<organism evidence="1 2">
    <name type="scientific">Canavalia gladiata</name>
    <name type="common">Sword bean</name>
    <name type="synonym">Dolichos gladiatus</name>
    <dbReference type="NCBI Taxonomy" id="3824"/>
    <lineage>
        <taxon>Eukaryota</taxon>
        <taxon>Viridiplantae</taxon>
        <taxon>Streptophyta</taxon>
        <taxon>Embryophyta</taxon>
        <taxon>Tracheophyta</taxon>
        <taxon>Spermatophyta</taxon>
        <taxon>Magnoliopsida</taxon>
        <taxon>eudicotyledons</taxon>
        <taxon>Gunneridae</taxon>
        <taxon>Pentapetalae</taxon>
        <taxon>rosids</taxon>
        <taxon>fabids</taxon>
        <taxon>Fabales</taxon>
        <taxon>Fabaceae</taxon>
        <taxon>Papilionoideae</taxon>
        <taxon>50 kb inversion clade</taxon>
        <taxon>NPAAA clade</taxon>
        <taxon>indigoferoid/millettioid clade</taxon>
        <taxon>Phaseoleae</taxon>
        <taxon>Canavalia</taxon>
    </lineage>
</organism>
<dbReference type="AlphaFoldDB" id="A0AAN9JY62"/>
<proteinExistence type="predicted"/>
<protein>
    <submittedName>
        <fullName evidence="1">Uncharacterized protein</fullName>
    </submittedName>
</protein>
<dbReference type="EMBL" id="JAYMYQ010000011">
    <property type="protein sequence ID" value="KAK7305754.1"/>
    <property type="molecule type" value="Genomic_DNA"/>
</dbReference>
<dbReference type="Proteomes" id="UP001367508">
    <property type="component" value="Unassembled WGS sequence"/>
</dbReference>
<reference evidence="1 2" key="1">
    <citation type="submission" date="2024-01" db="EMBL/GenBank/DDBJ databases">
        <title>The genomes of 5 underutilized Papilionoideae crops provide insights into root nodulation and disease resistanc.</title>
        <authorList>
            <person name="Jiang F."/>
        </authorList>
    </citation>
    <scope>NUCLEOTIDE SEQUENCE [LARGE SCALE GENOMIC DNA]</scope>
    <source>
        <strain evidence="1">LVBAO_FW01</strain>
        <tissue evidence="1">Leaves</tissue>
    </source>
</reference>
<sequence length="95" mass="11185">MIRNEVAFTQYASYLFQELIIFVNRLGRNVSVQVSILELVKMILLMMNGNKSKTKCIKERLSKWKEGRGIFRKRDEKKMTLANVKRLKQSIFSCP</sequence>
<keyword evidence="2" id="KW-1185">Reference proteome</keyword>
<name>A0AAN9JY62_CANGL</name>
<gene>
    <name evidence="1" type="ORF">VNO77_43664</name>
</gene>
<comment type="caution">
    <text evidence="1">The sequence shown here is derived from an EMBL/GenBank/DDBJ whole genome shotgun (WGS) entry which is preliminary data.</text>
</comment>